<name>D4ZKA1_SHEVD</name>
<evidence type="ECO:0000313" key="2">
    <source>
        <dbReference type="Proteomes" id="UP000002350"/>
    </source>
</evidence>
<dbReference type="RefSeq" id="WP_013051405.1">
    <property type="nucleotide sequence ID" value="NC_014012.1"/>
</dbReference>
<sequence>MTRKDADDFFDLNQDQDVMHYINGRHKTSMEDIRQILLTRL</sequence>
<dbReference type="HOGENOM" id="CLU_3276605_0_0_6"/>
<organism evidence="1 2">
    <name type="scientific">Shewanella violacea (strain JCM 10179 / CIP 106290 / LMG 19151 / DSS12)</name>
    <dbReference type="NCBI Taxonomy" id="637905"/>
    <lineage>
        <taxon>Bacteria</taxon>
        <taxon>Pseudomonadati</taxon>
        <taxon>Pseudomonadota</taxon>
        <taxon>Gammaproteobacteria</taxon>
        <taxon>Alteromonadales</taxon>
        <taxon>Shewanellaceae</taxon>
        <taxon>Shewanella</taxon>
    </lineage>
</organism>
<dbReference type="EMBL" id="AP011177">
    <property type="protein sequence ID" value="BAJ02100.1"/>
    <property type="molecule type" value="Genomic_DNA"/>
</dbReference>
<reference evidence="2" key="1">
    <citation type="journal article" date="2010" name="Mol. Biosyst.">
        <title>Complete genome sequence and comparative analysis of Shewanella violacea, a psychrophilic and piezophilic bacterium from deep sea floor sediments.</title>
        <authorList>
            <person name="Aono E."/>
            <person name="Baba T."/>
            <person name="Ara T."/>
            <person name="Nishi T."/>
            <person name="Nakamichi T."/>
            <person name="Inamoto E."/>
            <person name="Toyonaga H."/>
            <person name="Hasegawa M."/>
            <person name="Takai Y."/>
            <person name="Okumura Y."/>
            <person name="Baba M."/>
            <person name="Tomita M."/>
            <person name="Kato C."/>
            <person name="Oshima T."/>
            <person name="Nakasone K."/>
            <person name="Mori H."/>
        </authorList>
    </citation>
    <scope>NUCLEOTIDE SEQUENCE [LARGE SCALE GENOMIC DNA]</scope>
    <source>
        <strain evidence="2">JCM 10179 / CIP 106290 / LMG 19151 / DSS12</strain>
    </source>
</reference>
<gene>
    <name evidence="1" type="ordered locus">SVI_2129</name>
</gene>
<keyword evidence="2" id="KW-1185">Reference proteome</keyword>
<dbReference type="Proteomes" id="UP000002350">
    <property type="component" value="Chromosome"/>
</dbReference>
<dbReference type="KEGG" id="svo:SVI_2129"/>
<protein>
    <submittedName>
        <fullName evidence="1">Uncharacterized protein</fullName>
    </submittedName>
</protein>
<accession>D4ZKA1</accession>
<dbReference type="AlphaFoldDB" id="D4ZKA1"/>
<evidence type="ECO:0000313" key="1">
    <source>
        <dbReference type="EMBL" id="BAJ02100.1"/>
    </source>
</evidence>
<proteinExistence type="predicted"/>